<comment type="caution">
    <text evidence="1">The sequence shown here is derived from an EMBL/GenBank/DDBJ whole genome shotgun (WGS) entry which is preliminary data.</text>
</comment>
<proteinExistence type="predicted"/>
<dbReference type="InterPro" id="IPR010710">
    <property type="entry name" value="DUF1289"/>
</dbReference>
<evidence type="ECO:0000313" key="2">
    <source>
        <dbReference type="Proteomes" id="UP001226867"/>
    </source>
</evidence>
<accession>A0ABT9S2X0</accession>
<dbReference type="Pfam" id="PF06945">
    <property type="entry name" value="DUF1289"/>
    <property type="match status" value="1"/>
</dbReference>
<dbReference type="RefSeq" id="WP_307688093.1">
    <property type="nucleotide sequence ID" value="NZ_JAUSRO010000002.1"/>
</dbReference>
<keyword evidence="2" id="KW-1185">Reference proteome</keyword>
<reference evidence="1 2" key="1">
    <citation type="submission" date="2023-07" db="EMBL/GenBank/DDBJ databases">
        <title>Sorghum-associated microbial communities from plants grown in Nebraska, USA.</title>
        <authorList>
            <person name="Schachtman D."/>
        </authorList>
    </citation>
    <scope>NUCLEOTIDE SEQUENCE [LARGE SCALE GENOMIC DNA]</scope>
    <source>
        <strain evidence="1 2">DS1607</strain>
    </source>
</reference>
<protein>
    <submittedName>
        <fullName evidence="1">Fe-S protein YdhL (DUF1289 family)</fullName>
    </submittedName>
</protein>
<organism evidence="1 2">
    <name type="scientific">Variovorax ginsengisoli</name>
    <dbReference type="NCBI Taxonomy" id="363844"/>
    <lineage>
        <taxon>Bacteria</taxon>
        <taxon>Pseudomonadati</taxon>
        <taxon>Pseudomonadota</taxon>
        <taxon>Betaproteobacteria</taxon>
        <taxon>Burkholderiales</taxon>
        <taxon>Comamonadaceae</taxon>
        <taxon>Variovorax</taxon>
    </lineage>
</organism>
<name>A0ABT9S2X0_9BURK</name>
<sequence>MNADPLAVLAGRAVAAQGLAHDLPSPCVSVCRMDTAQGFCTGCLRTLDEIAGWGHTDDTTRRRIWRAIELRARTGLWGDGPTGPGEGASA</sequence>
<gene>
    <name evidence="1" type="ORF">J2W36_000499</name>
</gene>
<dbReference type="Proteomes" id="UP001226867">
    <property type="component" value="Unassembled WGS sequence"/>
</dbReference>
<evidence type="ECO:0000313" key="1">
    <source>
        <dbReference type="EMBL" id="MDP9898264.1"/>
    </source>
</evidence>
<dbReference type="PANTHER" id="PTHR35175:SF2">
    <property type="entry name" value="DUF1289 DOMAIN-CONTAINING PROTEIN"/>
    <property type="match status" value="1"/>
</dbReference>
<dbReference type="PANTHER" id="PTHR35175">
    <property type="entry name" value="DUF1289 DOMAIN-CONTAINING PROTEIN"/>
    <property type="match status" value="1"/>
</dbReference>
<dbReference type="EMBL" id="JAUSRO010000002">
    <property type="protein sequence ID" value="MDP9898264.1"/>
    <property type="molecule type" value="Genomic_DNA"/>
</dbReference>